<dbReference type="InterPro" id="IPR000136">
    <property type="entry name" value="Oleosin"/>
</dbReference>
<proteinExistence type="inferred from homology"/>
<keyword evidence="6 10" id="KW-0812">Transmembrane</keyword>
<feature type="transmembrane region" description="Helical" evidence="10">
    <location>
        <begin position="57"/>
        <end position="76"/>
    </location>
</feature>
<keyword evidence="5" id="KW-0551">Lipid droplet</keyword>
<comment type="similarity">
    <text evidence="4">Belongs to the oleosin family.</text>
</comment>
<dbReference type="OrthoDB" id="1929188at2759"/>
<comment type="caution">
    <text evidence="11">The sequence shown here is derived from an EMBL/GenBank/DDBJ whole genome shotgun (WGS) entry which is preliminary data.</text>
</comment>
<evidence type="ECO:0000256" key="9">
    <source>
        <dbReference type="SAM" id="MobiDB-lite"/>
    </source>
</evidence>
<evidence type="ECO:0000256" key="2">
    <source>
        <dbReference type="ARBA" id="ARBA00004141"/>
    </source>
</evidence>
<comment type="subcellular location">
    <subcellularLocation>
        <location evidence="3">Lipid droplet</location>
    </subcellularLocation>
    <subcellularLocation>
        <location evidence="2">Membrane</location>
        <topology evidence="2">Multi-pass membrane protein</topology>
    </subcellularLocation>
</comment>
<comment type="function">
    <text evidence="1">May have a structural role to stabilize the lipid body during desiccation of the seed by preventing coalescence of the oil. Probably interacts with both lipid and phospholipid moieties of lipid bodies. May also provide recognition signals for specific lipase anchorage in lipolysis during seedling growth.</text>
</comment>
<evidence type="ECO:0000256" key="10">
    <source>
        <dbReference type="SAM" id="Phobius"/>
    </source>
</evidence>
<evidence type="ECO:0000256" key="3">
    <source>
        <dbReference type="ARBA" id="ARBA00004502"/>
    </source>
</evidence>
<evidence type="ECO:0000313" key="12">
    <source>
        <dbReference type="Proteomes" id="UP001165190"/>
    </source>
</evidence>
<dbReference type="GO" id="GO:0019915">
    <property type="term" value="P:lipid storage"/>
    <property type="evidence" value="ECO:0007669"/>
    <property type="project" value="TreeGrafter"/>
</dbReference>
<dbReference type="AlphaFoldDB" id="A0A9W7J8I8"/>
<dbReference type="GO" id="GO:0010344">
    <property type="term" value="P:seed oilbody biogenesis"/>
    <property type="evidence" value="ECO:0007669"/>
    <property type="project" value="TreeGrafter"/>
</dbReference>
<dbReference type="GO" id="GO:0016020">
    <property type="term" value="C:membrane"/>
    <property type="evidence" value="ECO:0007669"/>
    <property type="project" value="UniProtKB-SubCell"/>
</dbReference>
<dbReference type="Pfam" id="PF01277">
    <property type="entry name" value="Oleosin"/>
    <property type="match status" value="1"/>
</dbReference>
<feature type="region of interest" description="Disordered" evidence="9">
    <location>
        <begin position="110"/>
        <end position="172"/>
    </location>
</feature>
<dbReference type="PANTHER" id="PTHR33203:SF63">
    <property type="entry name" value="OLEOSIN 18.2 KDA"/>
    <property type="match status" value="1"/>
</dbReference>
<feature type="transmembrane region" description="Helical" evidence="10">
    <location>
        <begin position="82"/>
        <end position="103"/>
    </location>
</feature>
<evidence type="ECO:0000256" key="5">
    <source>
        <dbReference type="ARBA" id="ARBA00022677"/>
    </source>
</evidence>
<evidence type="ECO:0000256" key="4">
    <source>
        <dbReference type="ARBA" id="ARBA00010858"/>
    </source>
</evidence>
<feature type="compositionally biased region" description="Polar residues" evidence="9">
    <location>
        <begin position="162"/>
        <end position="172"/>
    </location>
</feature>
<keyword evidence="7 10" id="KW-1133">Transmembrane helix</keyword>
<feature type="compositionally biased region" description="Basic and acidic residues" evidence="9">
    <location>
        <begin position="133"/>
        <end position="161"/>
    </location>
</feature>
<dbReference type="EMBL" id="BSYR01000052">
    <property type="protein sequence ID" value="GMJ08824.1"/>
    <property type="molecule type" value="Genomic_DNA"/>
</dbReference>
<sequence length="172" mass="18085">MANRVQIQEFPVLPSQPQDPEEGQSNTHVLAALVLIPLSVAVLALAALMLTGTLIGLSLALPLFIIFSPIIVPAVIAISLLVAGFLSSGAFGFMGVLSLGYGLKRLVNGNDDDDTESKQPGILQAMRTGDVGQKNEDVEQKTEDVGQKTEDVEQKTEDGGQKTENNANDGGA</sequence>
<gene>
    <name evidence="11" type="ORF">HRI_004551600</name>
</gene>
<evidence type="ECO:0000256" key="8">
    <source>
        <dbReference type="ARBA" id="ARBA00023136"/>
    </source>
</evidence>
<evidence type="ECO:0000256" key="6">
    <source>
        <dbReference type="ARBA" id="ARBA00022692"/>
    </source>
</evidence>
<dbReference type="PANTHER" id="PTHR33203">
    <property type="entry name" value="OLEOSIN"/>
    <property type="match status" value="1"/>
</dbReference>
<name>A0A9W7J8I8_HIBTR</name>
<dbReference type="GO" id="GO:0012511">
    <property type="term" value="C:monolayer-surrounded lipid storage body"/>
    <property type="evidence" value="ECO:0007669"/>
    <property type="project" value="InterPro"/>
</dbReference>
<protein>
    <recommendedName>
        <fullName evidence="13">Oleosin</fullName>
    </recommendedName>
</protein>
<keyword evidence="8 10" id="KW-0472">Membrane</keyword>
<accession>A0A9W7J8I8</accession>
<keyword evidence="12" id="KW-1185">Reference proteome</keyword>
<organism evidence="11 12">
    <name type="scientific">Hibiscus trionum</name>
    <name type="common">Flower of an hour</name>
    <dbReference type="NCBI Taxonomy" id="183268"/>
    <lineage>
        <taxon>Eukaryota</taxon>
        <taxon>Viridiplantae</taxon>
        <taxon>Streptophyta</taxon>
        <taxon>Embryophyta</taxon>
        <taxon>Tracheophyta</taxon>
        <taxon>Spermatophyta</taxon>
        <taxon>Magnoliopsida</taxon>
        <taxon>eudicotyledons</taxon>
        <taxon>Gunneridae</taxon>
        <taxon>Pentapetalae</taxon>
        <taxon>rosids</taxon>
        <taxon>malvids</taxon>
        <taxon>Malvales</taxon>
        <taxon>Malvaceae</taxon>
        <taxon>Malvoideae</taxon>
        <taxon>Hibiscus</taxon>
    </lineage>
</organism>
<evidence type="ECO:0000313" key="11">
    <source>
        <dbReference type="EMBL" id="GMJ08824.1"/>
    </source>
</evidence>
<evidence type="ECO:0008006" key="13">
    <source>
        <dbReference type="Google" id="ProtNLM"/>
    </source>
</evidence>
<dbReference type="Proteomes" id="UP001165190">
    <property type="component" value="Unassembled WGS sequence"/>
</dbReference>
<reference evidence="11" key="1">
    <citation type="submission" date="2023-05" db="EMBL/GenBank/DDBJ databases">
        <title>Genome and transcriptome analyses reveal genes involved in the formation of fine ridges on petal epidermal cells in Hibiscus trionum.</title>
        <authorList>
            <person name="Koshimizu S."/>
            <person name="Masuda S."/>
            <person name="Ishii T."/>
            <person name="Shirasu K."/>
            <person name="Hoshino A."/>
            <person name="Arita M."/>
        </authorList>
    </citation>
    <scope>NUCLEOTIDE SEQUENCE</scope>
    <source>
        <strain evidence="11">Hamamatsu line</strain>
    </source>
</reference>
<feature type="transmembrane region" description="Helical" evidence="10">
    <location>
        <begin position="29"/>
        <end position="50"/>
    </location>
</feature>
<evidence type="ECO:0000256" key="7">
    <source>
        <dbReference type="ARBA" id="ARBA00022989"/>
    </source>
</evidence>
<dbReference type="GO" id="GO:0050826">
    <property type="term" value="P:response to freezing"/>
    <property type="evidence" value="ECO:0007669"/>
    <property type="project" value="TreeGrafter"/>
</dbReference>
<evidence type="ECO:0000256" key="1">
    <source>
        <dbReference type="ARBA" id="ARBA00002582"/>
    </source>
</evidence>